<dbReference type="Proteomes" id="UP000054776">
    <property type="component" value="Unassembled WGS sequence"/>
</dbReference>
<proteinExistence type="predicted"/>
<protein>
    <submittedName>
        <fullName evidence="2">Uncharacterized protein</fullName>
    </submittedName>
</protein>
<evidence type="ECO:0000256" key="1">
    <source>
        <dbReference type="SAM" id="Phobius"/>
    </source>
</evidence>
<feature type="non-terminal residue" evidence="2">
    <location>
        <position position="1"/>
    </location>
</feature>
<keyword evidence="1" id="KW-1133">Transmembrane helix</keyword>
<evidence type="ECO:0000313" key="2">
    <source>
        <dbReference type="EMBL" id="KRY36401.1"/>
    </source>
</evidence>
<keyword evidence="3" id="KW-1185">Reference proteome</keyword>
<dbReference type="OrthoDB" id="5920713at2759"/>
<reference evidence="2 3" key="1">
    <citation type="submission" date="2015-01" db="EMBL/GenBank/DDBJ databases">
        <title>Evolution of Trichinella species and genotypes.</title>
        <authorList>
            <person name="Korhonen P.K."/>
            <person name="Edoardo P."/>
            <person name="Giuseppe L.R."/>
            <person name="Gasser R.B."/>
        </authorList>
    </citation>
    <scope>NUCLEOTIDE SEQUENCE [LARGE SCALE GENOMIC DNA]</scope>
    <source>
        <strain evidence="2">ISS3</strain>
    </source>
</reference>
<name>A0A0V1BHQ7_TRISP</name>
<organism evidence="2 3">
    <name type="scientific">Trichinella spiralis</name>
    <name type="common">Trichina worm</name>
    <dbReference type="NCBI Taxonomy" id="6334"/>
    <lineage>
        <taxon>Eukaryota</taxon>
        <taxon>Metazoa</taxon>
        <taxon>Ecdysozoa</taxon>
        <taxon>Nematoda</taxon>
        <taxon>Enoplea</taxon>
        <taxon>Dorylaimia</taxon>
        <taxon>Trichinellida</taxon>
        <taxon>Trichinellidae</taxon>
        <taxon>Trichinella</taxon>
    </lineage>
</organism>
<evidence type="ECO:0000313" key="3">
    <source>
        <dbReference type="Proteomes" id="UP000054776"/>
    </source>
</evidence>
<accession>A0A0V1BHQ7</accession>
<feature type="transmembrane region" description="Helical" evidence="1">
    <location>
        <begin position="23"/>
        <end position="41"/>
    </location>
</feature>
<dbReference type="EMBL" id="JYDH01000043">
    <property type="protein sequence ID" value="KRY36401.1"/>
    <property type="molecule type" value="Genomic_DNA"/>
</dbReference>
<keyword evidence="1" id="KW-0472">Membrane</keyword>
<keyword evidence="1" id="KW-0812">Transmembrane</keyword>
<dbReference type="AlphaFoldDB" id="A0A0V1BHQ7"/>
<gene>
    <name evidence="2" type="ORF">T01_11965</name>
</gene>
<sequence length="153" mass="18823">LCVMYFFHICTILRWEDFLHRSVLIYIYIWNVEKLVTFYLFHYKKMLKDIFLEVNFLSFCRKWWKYRDEEMKHSDLQTLEDTLTFFGQSFLFTMKLIFCRISFGQMRRQIIDLVVGKRYTGNGSSWKLLNRLWKYLRIDYALVLCGDDATNKK</sequence>
<comment type="caution">
    <text evidence="2">The sequence shown here is derived from an EMBL/GenBank/DDBJ whole genome shotgun (WGS) entry which is preliminary data.</text>
</comment>